<dbReference type="Proteomes" id="UP001500889">
    <property type="component" value="Chromosome A"/>
</dbReference>
<evidence type="ECO:0000256" key="2">
    <source>
        <dbReference type="ARBA" id="ARBA00022771"/>
    </source>
</evidence>
<proteinExistence type="predicted"/>
<dbReference type="GO" id="GO:0061665">
    <property type="term" value="F:SUMO ligase activity"/>
    <property type="evidence" value="ECO:0007669"/>
    <property type="project" value="TreeGrafter"/>
</dbReference>
<reference evidence="6 7" key="1">
    <citation type="submission" date="2024-02" db="EMBL/GenBank/DDBJ databases">
        <title>A chromosome-level genome assembly of Drosophila madeirensis, a fruit fly species endemic to Madeira island.</title>
        <authorList>
            <person name="Tomihara K."/>
            <person name="Llopart A."/>
            <person name="Yamamoto D."/>
        </authorList>
    </citation>
    <scope>NUCLEOTIDE SEQUENCE [LARGE SCALE GENOMIC DNA]</scope>
    <source>
        <strain evidence="6 7">RF1</strain>
    </source>
</reference>
<keyword evidence="6" id="KW-0436">Ligase</keyword>
<dbReference type="GO" id="GO:0000785">
    <property type="term" value="C:chromatin"/>
    <property type="evidence" value="ECO:0007669"/>
    <property type="project" value="TreeGrafter"/>
</dbReference>
<evidence type="ECO:0000313" key="6">
    <source>
        <dbReference type="EMBL" id="BFG01816.1"/>
    </source>
</evidence>
<feature type="domain" description="SP-RING-type" evidence="5">
    <location>
        <begin position="53"/>
        <end position="138"/>
    </location>
</feature>
<evidence type="ECO:0000256" key="1">
    <source>
        <dbReference type="ARBA" id="ARBA00022723"/>
    </source>
</evidence>
<dbReference type="Gene3D" id="3.30.40.10">
    <property type="entry name" value="Zinc/RING finger domain, C3HC4 (zinc finger)"/>
    <property type="match status" value="1"/>
</dbReference>
<dbReference type="InterPro" id="IPR013083">
    <property type="entry name" value="Znf_RING/FYVE/PHD"/>
</dbReference>
<dbReference type="AlphaFoldDB" id="A0AAU9G1Z2"/>
<keyword evidence="2 4" id="KW-0863">Zinc-finger</keyword>
<name>A0AAU9G1Z2_DROMD</name>
<dbReference type="GO" id="GO:0016925">
    <property type="term" value="P:protein sumoylation"/>
    <property type="evidence" value="ECO:0007669"/>
    <property type="project" value="TreeGrafter"/>
</dbReference>
<dbReference type="GO" id="GO:0008270">
    <property type="term" value="F:zinc ion binding"/>
    <property type="evidence" value="ECO:0007669"/>
    <property type="project" value="UniProtKB-KW"/>
</dbReference>
<keyword evidence="7" id="KW-1185">Reference proteome</keyword>
<dbReference type="InterPro" id="IPR004181">
    <property type="entry name" value="Znf_MIZ"/>
</dbReference>
<dbReference type="PANTHER" id="PTHR10782">
    <property type="entry name" value="ZINC FINGER MIZ DOMAIN-CONTAINING PROTEIN"/>
    <property type="match status" value="1"/>
</dbReference>
<dbReference type="PROSITE" id="PS51044">
    <property type="entry name" value="ZF_SP_RING"/>
    <property type="match status" value="1"/>
</dbReference>
<dbReference type="EMBL" id="AP029266">
    <property type="protein sequence ID" value="BFG01816.1"/>
    <property type="molecule type" value="Genomic_DNA"/>
</dbReference>
<keyword evidence="3" id="KW-0862">Zinc</keyword>
<dbReference type="Pfam" id="PF02891">
    <property type="entry name" value="zf-MIZ"/>
    <property type="match status" value="1"/>
</dbReference>
<sequence>MSNQRGVIRRAEDNRVVTIGLNSAEHSFIKHMVNSIKKRSIVTAASVQAHFLVKNTFAARPDIPNIMVSLKCPVNERKIKVPCRGLDCTHFLCFDAEAYLLKSMCENRWTCPLCHKRTVFEDLFIDGYFQHVLEMLKQFDFEIKVHRDGAWSLPNREYDKISYLCNSNISKLSHIR</sequence>
<organism evidence="6 7">
    <name type="scientific">Drosophila madeirensis</name>
    <name type="common">Fruit fly</name>
    <dbReference type="NCBI Taxonomy" id="30013"/>
    <lineage>
        <taxon>Eukaryota</taxon>
        <taxon>Metazoa</taxon>
        <taxon>Ecdysozoa</taxon>
        <taxon>Arthropoda</taxon>
        <taxon>Hexapoda</taxon>
        <taxon>Insecta</taxon>
        <taxon>Pterygota</taxon>
        <taxon>Neoptera</taxon>
        <taxon>Endopterygota</taxon>
        <taxon>Diptera</taxon>
        <taxon>Brachycera</taxon>
        <taxon>Muscomorpha</taxon>
        <taxon>Ephydroidea</taxon>
        <taxon>Drosophilidae</taxon>
        <taxon>Drosophila</taxon>
        <taxon>Sophophora</taxon>
    </lineage>
</organism>
<evidence type="ECO:0000259" key="5">
    <source>
        <dbReference type="PROSITE" id="PS51044"/>
    </source>
</evidence>
<evidence type="ECO:0000256" key="4">
    <source>
        <dbReference type="PROSITE-ProRule" id="PRU00452"/>
    </source>
</evidence>
<accession>A0AAU9G1Z2</accession>
<keyword evidence="1" id="KW-0479">Metal-binding</keyword>
<evidence type="ECO:0000256" key="3">
    <source>
        <dbReference type="ARBA" id="ARBA00022833"/>
    </source>
</evidence>
<gene>
    <name evidence="6" type="ORF">DMAD_01479</name>
</gene>
<evidence type="ECO:0000313" key="7">
    <source>
        <dbReference type="Proteomes" id="UP001500889"/>
    </source>
</evidence>
<dbReference type="PANTHER" id="PTHR10782:SF4">
    <property type="entry name" value="TONALLI, ISOFORM E"/>
    <property type="match status" value="1"/>
</dbReference>
<protein>
    <submittedName>
        <fullName evidence="6">E3 SUMO-protein ligase PIAS2-like</fullName>
    </submittedName>
</protein>
<dbReference type="GO" id="GO:0016874">
    <property type="term" value="F:ligase activity"/>
    <property type="evidence" value="ECO:0007669"/>
    <property type="project" value="UniProtKB-KW"/>
</dbReference>